<reference evidence="1" key="1">
    <citation type="submission" date="2020-03" db="EMBL/GenBank/DDBJ databases">
        <title>A high-quality chromosome-level genome assembly of a woody plant with both climbing and erect habits, Rhamnella rubrinervis.</title>
        <authorList>
            <person name="Lu Z."/>
            <person name="Yang Y."/>
            <person name="Zhu X."/>
            <person name="Sun Y."/>
        </authorList>
    </citation>
    <scope>NUCLEOTIDE SEQUENCE</scope>
    <source>
        <strain evidence="1">BYM</strain>
        <tissue evidence="1">Leaf</tissue>
    </source>
</reference>
<name>A0A8K0DQF0_9ROSA</name>
<evidence type="ECO:0000313" key="1">
    <source>
        <dbReference type="EMBL" id="KAF3432259.1"/>
    </source>
</evidence>
<comment type="caution">
    <text evidence="1">The sequence shown here is derived from an EMBL/GenBank/DDBJ whole genome shotgun (WGS) entry which is preliminary data.</text>
</comment>
<evidence type="ECO:0000313" key="2">
    <source>
        <dbReference type="Proteomes" id="UP000796880"/>
    </source>
</evidence>
<dbReference type="Proteomes" id="UP000796880">
    <property type="component" value="Unassembled WGS sequence"/>
</dbReference>
<organism evidence="1 2">
    <name type="scientific">Rhamnella rubrinervis</name>
    <dbReference type="NCBI Taxonomy" id="2594499"/>
    <lineage>
        <taxon>Eukaryota</taxon>
        <taxon>Viridiplantae</taxon>
        <taxon>Streptophyta</taxon>
        <taxon>Embryophyta</taxon>
        <taxon>Tracheophyta</taxon>
        <taxon>Spermatophyta</taxon>
        <taxon>Magnoliopsida</taxon>
        <taxon>eudicotyledons</taxon>
        <taxon>Gunneridae</taxon>
        <taxon>Pentapetalae</taxon>
        <taxon>rosids</taxon>
        <taxon>fabids</taxon>
        <taxon>Rosales</taxon>
        <taxon>Rhamnaceae</taxon>
        <taxon>rhamnoid group</taxon>
        <taxon>Rhamneae</taxon>
        <taxon>Rhamnella</taxon>
    </lineage>
</organism>
<dbReference type="AlphaFoldDB" id="A0A8K0DQF0"/>
<dbReference type="EMBL" id="VOIH02000012">
    <property type="protein sequence ID" value="KAF3432259.1"/>
    <property type="molecule type" value="Genomic_DNA"/>
</dbReference>
<proteinExistence type="predicted"/>
<gene>
    <name evidence="1" type="ORF">FNV43_RR26998</name>
</gene>
<accession>A0A8K0DQF0</accession>
<keyword evidence="2" id="KW-1185">Reference proteome</keyword>
<protein>
    <submittedName>
        <fullName evidence="1">Uncharacterized protein</fullName>
    </submittedName>
</protein>
<sequence>MLLEGRRKLLEAVGEDGGPVEVVVEEEVVGGQRGGVGEAERKLLEGRRKLLEGRRKMVEGRRKLWEGRKKLGRSRKLWEAIESCGKS</sequence>